<dbReference type="Pfam" id="PF13085">
    <property type="entry name" value="Fer2_3"/>
    <property type="match status" value="1"/>
</dbReference>
<evidence type="ECO:0000256" key="12">
    <source>
        <dbReference type="ARBA" id="ARBA00023014"/>
    </source>
</evidence>
<name>D3RY35_FERPA</name>
<dbReference type="PANTHER" id="PTHR11921:SF29">
    <property type="entry name" value="SUCCINATE DEHYDROGENASE [UBIQUINONE] IRON-SULFUR SUBUNIT, MITOCHONDRIAL"/>
    <property type="match status" value="1"/>
</dbReference>
<proteinExistence type="inferred from homology"/>
<keyword evidence="6" id="KW-0004">4Fe-4S</keyword>
<dbReference type="OrthoDB" id="144910at2157"/>
<dbReference type="GO" id="GO:0006099">
    <property type="term" value="P:tricarboxylic acid cycle"/>
    <property type="evidence" value="ECO:0007669"/>
    <property type="project" value="UniProtKB-KW"/>
</dbReference>
<feature type="domain" description="2Fe-2S ferredoxin-type" evidence="15">
    <location>
        <begin position="1"/>
        <end position="86"/>
    </location>
</feature>
<dbReference type="KEGG" id="fpl:Ferp_1244"/>
<reference evidence="17 18" key="2">
    <citation type="journal article" date="2011" name="Stand. Genomic Sci.">
        <title>Complete genome sequence of Ferroglobus placidus AEDII12DO.</title>
        <authorList>
            <person name="Anderson I."/>
            <person name="Risso C."/>
            <person name="Holmes D."/>
            <person name="Lucas S."/>
            <person name="Copeland A."/>
            <person name="Lapidus A."/>
            <person name="Cheng J.F."/>
            <person name="Bruce D."/>
            <person name="Goodwin L."/>
            <person name="Pitluck S."/>
            <person name="Saunders E."/>
            <person name="Brettin T."/>
            <person name="Detter J.C."/>
            <person name="Han C."/>
            <person name="Tapia R."/>
            <person name="Larimer F."/>
            <person name="Land M."/>
            <person name="Hauser L."/>
            <person name="Woyke T."/>
            <person name="Lovley D."/>
            <person name="Kyrpides N."/>
            <person name="Ivanova N."/>
        </authorList>
    </citation>
    <scope>NUCLEOTIDE SEQUENCE [LARGE SCALE GENOMIC DNA]</scope>
    <source>
        <strain evidence="18">DSM 10642 / AEDII12DO</strain>
    </source>
</reference>
<dbReference type="Proteomes" id="UP000002613">
    <property type="component" value="Chromosome"/>
</dbReference>
<dbReference type="PROSITE" id="PS51085">
    <property type="entry name" value="2FE2S_FER_2"/>
    <property type="match status" value="1"/>
</dbReference>
<dbReference type="STRING" id="589924.Ferp_1244"/>
<dbReference type="EMBL" id="CP001899">
    <property type="protein sequence ID" value="ADC65398.1"/>
    <property type="molecule type" value="Genomic_DNA"/>
</dbReference>
<comment type="pathway">
    <text evidence="3">Carbohydrate metabolism; tricarboxylic acid cycle.</text>
</comment>
<dbReference type="InterPro" id="IPR001041">
    <property type="entry name" value="2Fe-2S_ferredoxin-type"/>
</dbReference>
<dbReference type="Pfam" id="PF13183">
    <property type="entry name" value="Fer4_8"/>
    <property type="match status" value="1"/>
</dbReference>
<dbReference type="PROSITE" id="PS51379">
    <property type="entry name" value="4FE4S_FER_2"/>
    <property type="match status" value="1"/>
</dbReference>
<keyword evidence="13" id="KW-0003">3Fe-4S</keyword>
<dbReference type="GO" id="GO:0022904">
    <property type="term" value="P:respiratory electron transport chain"/>
    <property type="evidence" value="ECO:0007669"/>
    <property type="project" value="TreeGrafter"/>
</dbReference>
<dbReference type="InterPro" id="IPR017896">
    <property type="entry name" value="4Fe4S_Fe-S-bd"/>
</dbReference>
<dbReference type="NCBIfam" id="TIGR00384">
    <property type="entry name" value="dhsB"/>
    <property type="match status" value="1"/>
</dbReference>
<evidence type="ECO:0000259" key="16">
    <source>
        <dbReference type="PROSITE" id="PS51379"/>
    </source>
</evidence>
<dbReference type="NCBIfam" id="NF004616">
    <property type="entry name" value="PRK05950.1"/>
    <property type="match status" value="1"/>
</dbReference>
<dbReference type="InterPro" id="IPR036010">
    <property type="entry name" value="2Fe-2S_ferredoxin-like_sf"/>
</dbReference>
<dbReference type="PANTHER" id="PTHR11921">
    <property type="entry name" value="SUCCINATE DEHYDROGENASE IRON-SULFUR PROTEIN"/>
    <property type="match status" value="1"/>
</dbReference>
<evidence type="ECO:0000256" key="1">
    <source>
        <dbReference type="ARBA" id="ARBA00001927"/>
    </source>
</evidence>
<keyword evidence="7" id="KW-0816">Tricarboxylic acid cycle</keyword>
<comment type="similarity">
    <text evidence="4">Belongs to the succinate dehydrogenase/fumarate reductase iron-sulfur protein family.</text>
</comment>
<evidence type="ECO:0000256" key="4">
    <source>
        <dbReference type="ARBA" id="ARBA00009433"/>
    </source>
</evidence>
<dbReference type="InterPro" id="IPR025192">
    <property type="entry name" value="Succ_DH/fum_Rdtase_N"/>
</dbReference>
<dbReference type="PROSITE" id="PS00198">
    <property type="entry name" value="4FE4S_FER_1"/>
    <property type="match status" value="1"/>
</dbReference>
<evidence type="ECO:0000256" key="13">
    <source>
        <dbReference type="ARBA" id="ARBA00023291"/>
    </source>
</evidence>
<dbReference type="CDD" id="cd00207">
    <property type="entry name" value="fer2"/>
    <property type="match status" value="1"/>
</dbReference>
<evidence type="ECO:0000256" key="6">
    <source>
        <dbReference type="ARBA" id="ARBA00022485"/>
    </source>
</evidence>
<dbReference type="FunFam" id="1.10.1060.10:FF:000003">
    <property type="entry name" value="Succinate dehydrogenase iron-sulfur subunit"/>
    <property type="match status" value="1"/>
</dbReference>
<dbReference type="SUPFAM" id="SSF46548">
    <property type="entry name" value="alpha-helical ferredoxin"/>
    <property type="match status" value="1"/>
</dbReference>
<dbReference type="SUPFAM" id="SSF54292">
    <property type="entry name" value="2Fe-2S ferredoxin-like"/>
    <property type="match status" value="1"/>
</dbReference>
<gene>
    <name evidence="17" type="ordered locus">Ferp_1244</name>
</gene>
<comment type="cofactor">
    <cofactor evidence="2">
        <name>[4Fe-4S] cluster</name>
        <dbReference type="ChEBI" id="CHEBI:49883"/>
    </cofactor>
</comment>
<dbReference type="InterPro" id="IPR009051">
    <property type="entry name" value="Helical_ferredxn"/>
</dbReference>
<dbReference type="RefSeq" id="WP_012965741.1">
    <property type="nucleotide sequence ID" value="NC_013849.1"/>
</dbReference>
<keyword evidence="9" id="KW-0479">Metal-binding</keyword>
<evidence type="ECO:0000313" key="18">
    <source>
        <dbReference type="Proteomes" id="UP000002613"/>
    </source>
</evidence>
<reference evidence="18" key="1">
    <citation type="submission" date="2010-02" db="EMBL/GenBank/DDBJ databases">
        <title>Complete sequence of Ferroglobus placidus DSM 10642.</title>
        <authorList>
            <consortium name="US DOE Joint Genome Institute"/>
            <person name="Lucas S."/>
            <person name="Copeland A."/>
            <person name="Lapidus A."/>
            <person name="Cheng J.-F."/>
            <person name="Bruce D."/>
            <person name="Goodwin L."/>
            <person name="Pitluck S."/>
            <person name="Saunders E."/>
            <person name="Brettin T."/>
            <person name="Detter J.C."/>
            <person name="Han C."/>
            <person name="Tapia R."/>
            <person name="Larimer F."/>
            <person name="Land M."/>
            <person name="Hauser L."/>
            <person name="Kyrpides N."/>
            <person name="Ivanova N."/>
            <person name="Holmes D."/>
            <person name="Lovley D."/>
            <person name="Kyrpides N."/>
            <person name="Anderson I.J."/>
            <person name="Woyke T."/>
        </authorList>
    </citation>
    <scope>NUCLEOTIDE SEQUENCE [LARGE SCALE GENOMIC DNA]</scope>
    <source>
        <strain evidence="18">DSM 10642 / AEDII12DO</strain>
    </source>
</reference>
<dbReference type="HOGENOM" id="CLU_044838_3_2_2"/>
<evidence type="ECO:0000256" key="14">
    <source>
        <dbReference type="ARBA" id="ARBA00034078"/>
    </source>
</evidence>
<evidence type="ECO:0000256" key="7">
    <source>
        <dbReference type="ARBA" id="ARBA00022532"/>
    </source>
</evidence>
<dbReference type="PaxDb" id="589924-Ferp_1244"/>
<keyword evidence="8" id="KW-0001">2Fe-2S</keyword>
<dbReference type="GO" id="GO:0051539">
    <property type="term" value="F:4 iron, 4 sulfur cluster binding"/>
    <property type="evidence" value="ECO:0007669"/>
    <property type="project" value="UniProtKB-KW"/>
</dbReference>
<dbReference type="GO" id="GO:0046872">
    <property type="term" value="F:metal ion binding"/>
    <property type="evidence" value="ECO:0007669"/>
    <property type="project" value="UniProtKB-KW"/>
</dbReference>
<accession>D3RY35</accession>
<keyword evidence="18" id="KW-1185">Reference proteome</keyword>
<dbReference type="GO" id="GO:0051538">
    <property type="term" value="F:3 iron, 4 sulfur cluster binding"/>
    <property type="evidence" value="ECO:0007669"/>
    <property type="project" value="UniProtKB-KW"/>
</dbReference>
<comment type="cofactor">
    <cofactor evidence="1">
        <name>[3Fe-4S] cluster</name>
        <dbReference type="ChEBI" id="CHEBI:21137"/>
    </cofactor>
</comment>
<evidence type="ECO:0000256" key="8">
    <source>
        <dbReference type="ARBA" id="ARBA00022714"/>
    </source>
</evidence>
<evidence type="ECO:0000256" key="11">
    <source>
        <dbReference type="ARBA" id="ARBA00023004"/>
    </source>
</evidence>
<evidence type="ECO:0000256" key="10">
    <source>
        <dbReference type="ARBA" id="ARBA00023002"/>
    </source>
</evidence>
<dbReference type="Gene3D" id="1.10.1060.10">
    <property type="entry name" value="Alpha-helical ferredoxin"/>
    <property type="match status" value="1"/>
</dbReference>
<dbReference type="InterPro" id="IPR017900">
    <property type="entry name" value="4Fe4S_Fe_S_CS"/>
</dbReference>
<dbReference type="PROSITE" id="PS00197">
    <property type="entry name" value="2FE2S_FER_1"/>
    <property type="match status" value="1"/>
</dbReference>
<evidence type="ECO:0000259" key="15">
    <source>
        <dbReference type="PROSITE" id="PS51085"/>
    </source>
</evidence>
<dbReference type="InterPro" id="IPR004489">
    <property type="entry name" value="Succ_DH/fum_Rdtase_Fe-S"/>
</dbReference>
<keyword evidence="11" id="KW-0408">Iron</keyword>
<keyword evidence="10 17" id="KW-0560">Oxidoreductase</keyword>
<sequence>MLFRIKRFDGEKEYWSEYEVEVRKGMTVLDALFYIRENLDGSLAFRVSCRMGVCGSCAMKINHKPRLACETQIADLKSDVIVIEPLDNYKVIKDLIVDFDGFFKKHAKVKPYLIRKVENYEKPVELIQTPKQLDSYYQFALCIKCGACYSVCPASATRKDYLGPAAFASAYRFIKDSRDEGKEERIPEVACDGGVWRCHFAAECSEVCPKNVDPAKAVQKLRWEAVKHSIRSLLRW</sequence>
<evidence type="ECO:0000256" key="9">
    <source>
        <dbReference type="ARBA" id="ARBA00022723"/>
    </source>
</evidence>
<protein>
    <recommendedName>
        <fullName evidence="5">succinate dehydrogenase</fullName>
        <ecNumber evidence="5">1.3.5.1</ecNumber>
    </recommendedName>
</protein>
<dbReference type="InterPro" id="IPR012675">
    <property type="entry name" value="Beta-grasp_dom_sf"/>
</dbReference>
<evidence type="ECO:0000313" key="17">
    <source>
        <dbReference type="EMBL" id="ADC65398.1"/>
    </source>
</evidence>
<feature type="domain" description="4Fe-4S ferredoxin-type" evidence="16">
    <location>
        <begin position="133"/>
        <end position="162"/>
    </location>
</feature>
<dbReference type="InterPro" id="IPR050573">
    <property type="entry name" value="SDH/FRD_Iron-Sulfur"/>
</dbReference>
<comment type="cofactor">
    <cofactor evidence="14">
        <name>[2Fe-2S] cluster</name>
        <dbReference type="ChEBI" id="CHEBI:190135"/>
    </cofactor>
</comment>
<evidence type="ECO:0000256" key="3">
    <source>
        <dbReference type="ARBA" id="ARBA00005163"/>
    </source>
</evidence>
<evidence type="ECO:0000256" key="5">
    <source>
        <dbReference type="ARBA" id="ARBA00012792"/>
    </source>
</evidence>
<dbReference type="InterPro" id="IPR006058">
    <property type="entry name" value="2Fe2S_fd_BS"/>
</dbReference>
<dbReference type="Gene3D" id="3.10.20.30">
    <property type="match status" value="1"/>
</dbReference>
<dbReference type="GO" id="GO:0008177">
    <property type="term" value="F:succinate dehydrogenase (quinone) activity"/>
    <property type="evidence" value="ECO:0007669"/>
    <property type="project" value="UniProtKB-EC"/>
</dbReference>
<dbReference type="AlphaFoldDB" id="D3RY35"/>
<dbReference type="eggNOG" id="arCOG00962">
    <property type="taxonomic scope" value="Archaea"/>
</dbReference>
<dbReference type="GO" id="GO:0051537">
    <property type="term" value="F:2 iron, 2 sulfur cluster binding"/>
    <property type="evidence" value="ECO:0007669"/>
    <property type="project" value="UniProtKB-KW"/>
</dbReference>
<dbReference type="EC" id="1.3.5.1" evidence="5"/>
<dbReference type="GeneID" id="8778757"/>
<keyword evidence="12" id="KW-0411">Iron-sulfur</keyword>
<dbReference type="GO" id="GO:0009055">
    <property type="term" value="F:electron transfer activity"/>
    <property type="evidence" value="ECO:0007669"/>
    <property type="project" value="InterPro"/>
</dbReference>
<evidence type="ECO:0000256" key="2">
    <source>
        <dbReference type="ARBA" id="ARBA00001966"/>
    </source>
</evidence>
<organism evidence="17 18">
    <name type="scientific">Ferroglobus placidus (strain DSM 10642 / AEDII12DO)</name>
    <dbReference type="NCBI Taxonomy" id="589924"/>
    <lineage>
        <taxon>Archaea</taxon>
        <taxon>Methanobacteriati</taxon>
        <taxon>Methanobacteriota</taxon>
        <taxon>Archaeoglobi</taxon>
        <taxon>Archaeoglobales</taxon>
        <taxon>Archaeoglobaceae</taxon>
        <taxon>Ferroglobus</taxon>
    </lineage>
</organism>